<name>A0A3G6J555_9CORY</name>
<dbReference type="Proteomes" id="UP000269019">
    <property type="component" value="Chromosome"/>
</dbReference>
<feature type="signal peptide" evidence="2">
    <location>
        <begin position="1"/>
        <end position="25"/>
    </location>
</feature>
<keyword evidence="4" id="KW-1185">Reference proteome</keyword>
<dbReference type="RefSeq" id="WP_123926923.1">
    <property type="nucleotide sequence ID" value="NZ_CP033896.1"/>
</dbReference>
<evidence type="ECO:0000313" key="4">
    <source>
        <dbReference type="Proteomes" id="UP000269019"/>
    </source>
</evidence>
<dbReference type="Gene3D" id="1.20.120.20">
    <property type="entry name" value="Apolipoprotein"/>
    <property type="match status" value="1"/>
</dbReference>
<proteinExistence type="predicted"/>
<organism evidence="3 4">
    <name type="scientific">Corynebacterium choanae</name>
    <dbReference type="NCBI Taxonomy" id="1862358"/>
    <lineage>
        <taxon>Bacteria</taxon>
        <taxon>Bacillati</taxon>
        <taxon>Actinomycetota</taxon>
        <taxon>Actinomycetes</taxon>
        <taxon>Mycobacteriales</taxon>
        <taxon>Corynebacteriaceae</taxon>
        <taxon>Corynebacterium</taxon>
    </lineage>
</organism>
<protein>
    <recommendedName>
        <fullName evidence="5">LGFP repeat protein</fullName>
    </recommendedName>
</protein>
<dbReference type="KEGG" id="ccho:CCHOA_03790"/>
<evidence type="ECO:0000313" key="3">
    <source>
        <dbReference type="EMBL" id="AZA13167.1"/>
    </source>
</evidence>
<keyword evidence="1" id="KW-0175">Coiled coil</keyword>
<dbReference type="OrthoDB" id="4369514at2"/>
<evidence type="ECO:0000256" key="1">
    <source>
        <dbReference type="SAM" id="Coils"/>
    </source>
</evidence>
<keyword evidence="2" id="KW-0732">Signal</keyword>
<feature type="chain" id="PRO_5039202584" description="LGFP repeat protein" evidence="2">
    <location>
        <begin position="26"/>
        <end position="231"/>
    </location>
</feature>
<gene>
    <name evidence="3" type="ORF">CCHOA_03790</name>
</gene>
<reference evidence="3 4" key="1">
    <citation type="submission" date="2018-11" db="EMBL/GenBank/DDBJ databases">
        <authorList>
            <person name="Kleinhagauer T."/>
            <person name="Glaeser S.P."/>
            <person name="Spergser J."/>
            <person name="Ruckert C."/>
            <person name="Kaempfer P."/>
            <person name="Busse H.-J."/>
        </authorList>
    </citation>
    <scope>NUCLEOTIDE SEQUENCE [LARGE SCALE GENOMIC DNA]</scope>
    <source>
        <strain evidence="3 4">200CH</strain>
    </source>
</reference>
<evidence type="ECO:0008006" key="5">
    <source>
        <dbReference type="Google" id="ProtNLM"/>
    </source>
</evidence>
<sequence length="231" mass="23325" precursor="true">MIANTRARLVAAACALGLVATGAVACANTENDVKDAGATVSKGVSEAASSASSAASEAATDAKDAAKDAADKAEAAAEDAKDAAKDAADKAEAAAKDAAADASVALDDDMVKVPNAAGDEVAIPAAIENAYQEMGGISGPAGKLVNVTHKGDAWVASYADGWHIAYSKDTGAYVVKGLIGKFWFENGALEHEAGLPLNDEQPDRVNGGWTQNFTNGVIWAKENGDAGFDPK</sequence>
<dbReference type="EMBL" id="CP033896">
    <property type="protein sequence ID" value="AZA13167.1"/>
    <property type="molecule type" value="Genomic_DNA"/>
</dbReference>
<feature type="coiled-coil region" evidence="1">
    <location>
        <begin position="56"/>
        <end position="101"/>
    </location>
</feature>
<evidence type="ECO:0000256" key="2">
    <source>
        <dbReference type="SAM" id="SignalP"/>
    </source>
</evidence>
<accession>A0A3G6J555</accession>
<dbReference type="AlphaFoldDB" id="A0A3G6J555"/>
<dbReference type="PROSITE" id="PS51257">
    <property type="entry name" value="PROKAR_LIPOPROTEIN"/>
    <property type="match status" value="1"/>
</dbReference>